<dbReference type="Proteomes" id="UP000295361">
    <property type="component" value="Unassembled WGS sequence"/>
</dbReference>
<protein>
    <recommendedName>
        <fullName evidence="3">Patatin-like phospholipase</fullName>
    </recommendedName>
</protein>
<dbReference type="SUPFAM" id="SSF52151">
    <property type="entry name" value="FabD/lysophospholipase-like"/>
    <property type="match status" value="1"/>
</dbReference>
<reference evidence="1 2" key="1">
    <citation type="submission" date="2019-03" db="EMBL/GenBank/DDBJ databases">
        <title>Genomic Encyclopedia of Type Strains, Phase IV (KMG-IV): sequencing the most valuable type-strain genomes for metagenomic binning, comparative biology and taxonomic classification.</title>
        <authorList>
            <person name="Goeker M."/>
        </authorList>
    </citation>
    <scope>NUCLEOTIDE SEQUENCE [LARGE SCALE GENOMIC DNA]</scope>
    <source>
        <strain evidence="1 2">DSM 16998</strain>
    </source>
</reference>
<evidence type="ECO:0008006" key="3">
    <source>
        <dbReference type="Google" id="ProtNLM"/>
    </source>
</evidence>
<comment type="caution">
    <text evidence="1">The sequence shown here is derived from an EMBL/GenBank/DDBJ whole genome shotgun (WGS) entry which is preliminary data.</text>
</comment>
<dbReference type="EMBL" id="SNXS01000001">
    <property type="protein sequence ID" value="TDP74119.1"/>
    <property type="molecule type" value="Genomic_DNA"/>
</dbReference>
<evidence type="ECO:0000313" key="2">
    <source>
        <dbReference type="Proteomes" id="UP000295361"/>
    </source>
</evidence>
<dbReference type="InParanoid" id="A0A4R6QTE5"/>
<name>A0A4R6QTE5_9BURK</name>
<gene>
    <name evidence="1" type="ORF">DES47_101169</name>
</gene>
<evidence type="ECO:0000313" key="1">
    <source>
        <dbReference type="EMBL" id="TDP74119.1"/>
    </source>
</evidence>
<accession>A0A4R6QTE5</accession>
<dbReference type="InterPro" id="IPR016035">
    <property type="entry name" value="Acyl_Trfase/lysoPLipase"/>
</dbReference>
<sequence>MRWPPCKPQSRPDAARMQALHVHAGPKARRHLLEHGLRASDVRIVPAAAGGPKGLILNPLDQFIFGPWLGGTDHTIHLLGASIGAWRMATACLADPQAEFEALAQGYIHQQYAGEPGKRPTAQAVTQGFAAKLDECFGGREGQVLSHPRYRLHIFASRGRHILGREGRLRTPLGYAGAFAANLLQRRAMGAWLERVVFSDPREALPLPLSDYRSQVVALAATNFQPSLLASCSIPFWLQAVHDIPGAPLGAYWDGGITDYHLHLNYAQMSEPGLVLYPHFQKTVVPGWLDKALKHRHRATAALDNVVLLTPNPEWVRSLPNAKLPDRNDFTHYALDVPGRVKAWQGAVDESQRLRDEFAALTQLSSVPSLAL</sequence>
<keyword evidence="2" id="KW-1185">Reference proteome</keyword>
<proteinExistence type="predicted"/>
<organism evidence="1 2">
    <name type="scientific">Roseateles toxinivorans</name>
    <dbReference type="NCBI Taxonomy" id="270368"/>
    <lineage>
        <taxon>Bacteria</taxon>
        <taxon>Pseudomonadati</taxon>
        <taxon>Pseudomonadota</taxon>
        <taxon>Betaproteobacteria</taxon>
        <taxon>Burkholderiales</taxon>
        <taxon>Sphaerotilaceae</taxon>
        <taxon>Roseateles</taxon>
    </lineage>
</organism>
<dbReference type="AlphaFoldDB" id="A0A4R6QTE5"/>